<comment type="caution">
    <text evidence="1">The sequence shown here is derived from an EMBL/GenBank/DDBJ whole genome shotgun (WGS) entry which is preliminary data.</text>
</comment>
<organism evidence="1 2">
    <name type="scientific">Candidatus Schekmanbacteria bacterium RBG_16_38_10</name>
    <dbReference type="NCBI Taxonomy" id="1817879"/>
    <lineage>
        <taxon>Bacteria</taxon>
        <taxon>Candidatus Schekmaniibacteriota</taxon>
    </lineage>
</organism>
<evidence type="ECO:0008006" key="3">
    <source>
        <dbReference type="Google" id="ProtNLM"/>
    </source>
</evidence>
<accession>A0A1F7S1W1</accession>
<dbReference type="EMBL" id="MGDE01000013">
    <property type="protein sequence ID" value="OGL47786.1"/>
    <property type="molecule type" value="Genomic_DNA"/>
</dbReference>
<dbReference type="Proteomes" id="UP000178797">
    <property type="component" value="Unassembled WGS sequence"/>
</dbReference>
<protein>
    <recommendedName>
        <fullName evidence="3">Aspartyl protease</fullName>
    </recommendedName>
</protein>
<dbReference type="SUPFAM" id="SSF50630">
    <property type="entry name" value="Acid proteases"/>
    <property type="match status" value="1"/>
</dbReference>
<dbReference type="Pfam" id="PF13650">
    <property type="entry name" value="Asp_protease_2"/>
    <property type="match status" value="1"/>
</dbReference>
<evidence type="ECO:0000313" key="1">
    <source>
        <dbReference type="EMBL" id="OGL47786.1"/>
    </source>
</evidence>
<evidence type="ECO:0000313" key="2">
    <source>
        <dbReference type="Proteomes" id="UP000178797"/>
    </source>
</evidence>
<name>A0A1F7S1W1_9BACT</name>
<gene>
    <name evidence="1" type="ORF">A2W05_11550</name>
</gene>
<dbReference type="InterPro" id="IPR021109">
    <property type="entry name" value="Peptidase_aspartic_dom_sf"/>
</dbReference>
<proteinExistence type="predicted"/>
<dbReference type="Gene3D" id="2.40.70.10">
    <property type="entry name" value="Acid Proteases"/>
    <property type="match status" value="1"/>
</dbReference>
<sequence length="125" mass="13491">MGLTVLKIEVGNPANPSITEPVEFLVDSGAIYSVVSRPILEKLGIKPLGKEEFRLANGEVIVREKGVALFKYNNKIGGADVIFGEPDDSTLLGAFTLEALGLALDPLKRELKPLPMILAGYRNNN</sequence>
<dbReference type="AlphaFoldDB" id="A0A1F7S1W1"/>
<reference evidence="1 2" key="1">
    <citation type="journal article" date="2016" name="Nat. Commun.">
        <title>Thousands of microbial genomes shed light on interconnected biogeochemical processes in an aquifer system.</title>
        <authorList>
            <person name="Anantharaman K."/>
            <person name="Brown C.T."/>
            <person name="Hug L.A."/>
            <person name="Sharon I."/>
            <person name="Castelle C.J."/>
            <person name="Probst A.J."/>
            <person name="Thomas B.C."/>
            <person name="Singh A."/>
            <person name="Wilkins M.J."/>
            <person name="Karaoz U."/>
            <person name="Brodie E.L."/>
            <person name="Williams K.H."/>
            <person name="Hubbard S.S."/>
            <person name="Banfield J.F."/>
        </authorList>
    </citation>
    <scope>NUCLEOTIDE SEQUENCE [LARGE SCALE GENOMIC DNA]</scope>
</reference>